<reference evidence="1" key="1">
    <citation type="submission" date="2018-10" db="EMBL/GenBank/DDBJ databases">
        <title>Hidden diversity of soil giant viruses.</title>
        <authorList>
            <person name="Schulz F."/>
            <person name="Alteio L."/>
            <person name="Goudeau D."/>
            <person name="Ryan E.M."/>
            <person name="Malmstrom R.R."/>
            <person name="Blanchard J."/>
            <person name="Woyke T."/>
        </authorList>
    </citation>
    <scope>NUCLEOTIDE SEQUENCE</scope>
    <source>
        <strain evidence="1">DSV1</strain>
    </source>
</reference>
<name>A0A3G4ZVD3_9VIRU</name>
<evidence type="ECO:0000313" key="1">
    <source>
        <dbReference type="EMBL" id="AYV77583.1"/>
    </source>
</evidence>
<dbReference type="EMBL" id="MK072050">
    <property type="protein sequence ID" value="AYV77583.1"/>
    <property type="molecule type" value="Genomic_DNA"/>
</dbReference>
<protein>
    <submittedName>
        <fullName evidence="1">Uncharacterized protein</fullName>
    </submittedName>
</protein>
<accession>A0A3G4ZVD3</accession>
<proteinExistence type="predicted"/>
<gene>
    <name evidence="1" type="ORF">Dasosvirus9_7</name>
</gene>
<organism evidence="1">
    <name type="scientific">Dasosvirus sp</name>
    <dbReference type="NCBI Taxonomy" id="2487764"/>
    <lineage>
        <taxon>Viruses</taxon>
        <taxon>Varidnaviria</taxon>
        <taxon>Bamfordvirae</taxon>
        <taxon>Nucleocytoviricota</taxon>
        <taxon>Megaviricetes</taxon>
        <taxon>Imitervirales</taxon>
        <taxon>Mimiviridae</taxon>
        <taxon>Klosneuvirinae</taxon>
    </lineage>
</organism>
<sequence length="370" mass="43643">MKQISRYIICQKVDIYDIVNIHSLKKDNEFYLYIDDRESFIDIQMILNDLEMYDIVPQKVIRYSDYYEIAWIYMYFMINKDHAIIEYNGLTCNDQYLFQEHKNDIKILIKVDSLYHNIYDRGWFREIVLSTIIDDSESVSCCSINTDHIINNNIRNKIIEYLSLSSCSTMKPECRKGNLSNFSIADLHQSGLTVQHMISGHNLILECQNTFSENSDNQEHAYGIIDCVDVALTNSKKIMMYGKEVNIKDKIYIKNSQQINNYLEKKTIESLKIKLFRAGILSITVSQNDRSLIGTFQQSKSKKDRLRLTENVYWIPSIEHHSKKYTLENMRVAIYCTGKITDKKIIKIFNEYFIISKNDEKLIRYDQSKT</sequence>